<reference evidence="3 4" key="1">
    <citation type="submission" date="2015-09" db="EMBL/GenBank/DDBJ databases">
        <title>Host preference determinants of Valsa canker pathogens revealed by comparative genomics.</title>
        <authorList>
            <person name="Yin Z."/>
            <person name="Huang L."/>
        </authorList>
    </citation>
    <scope>NUCLEOTIDE SEQUENCE [LARGE SCALE GENOMIC DNA]</scope>
    <source>
        <strain evidence="3 4">YSFL</strain>
    </source>
</reference>
<evidence type="ECO:0000256" key="1">
    <source>
        <dbReference type="SAM" id="SignalP"/>
    </source>
</evidence>
<feature type="domain" description="AB hydrolase-1" evidence="2">
    <location>
        <begin position="73"/>
        <end position="163"/>
    </location>
</feature>
<dbReference type="STRING" id="252740.A0A423VKY3"/>
<dbReference type="PANTHER" id="PTHR43433:SF5">
    <property type="entry name" value="AB HYDROLASE-1 DOMAIN-CONTAINING PROTEIN"/>
    <property type="match status" value="1"/>
</dbReference>
<sequence>MQFTQVLSLLAAVSFSTGVDALAVDTLAVRQNAAWQTLPPTPALPTPINTTLSRINGVDLWLQKYNEKAGGTPIVLDHGGLGYSAYFGDVIKQLVANKHYVVAVDRRGHGRSTYNTNDVFTFDMFANDIFAQLNQQGIKSYNVVGWSDGAATTLAMLQNKTIAPGIKKAFIFAGFMVPEDTNATFTSTDIYTEFVTRCSKEYATLQPKADFSDFATKVGTLEATLPQFTTAGLRTIDGKKVAIVGADHDEAVNLNVPAKLSAAISGSTSVTLKDVSHFAPVQDPTQFTKAVEKFFAA</sequence>
<evidence type="ECO:0000313" key="4">
    <source>
        <dbReference type="Proteomes" id="UP000284375"/>
    </source>
</evidence>
<dbReference type="PANTHER" id="PTHR43433">
    <property type="entry name" value="HYDROLASE, ALPHA/BETA FOLD FAMILY PROTEIN"/>
    <property type="match status" value="1"/>
</dbReference>
<dbReference type="EMBL" id="LJZO01000042">
    <property type="protein sequence ID" value="ROV91598.1"/>
    <property type="molecule type" value="Genomic_DNA"/>
</dbReference>
<dbReference type="InterPro" id="IPR029058">
    <property type="entry name" value="AB_hydrolase_fold"/>
</dbReference>
<dbReference type="Proteomes" id="UP000284375">
    <property type="component" value="Unassembled WGS sequence"/>
</dbReference>
<accession>A0A423VKY3</accession>
<evidence type="ECO:0000259" key="2">
    <source>
        <dbReference type="Pfam" id="PF00561"/>
    </source>
</evidence>
<dbReference type="Gene3D" id="3.40.50.1820">
    <property type="entry name" value="alpha/beta hydrolase"/>
    <property type="match status" value="1"/>
</dbReference>
<keyword evidence="4" id="KW-1185">Reference proteome</keyword>
<protein>
    <recommendedName>
        <fullName evidence="2">AB hydrolase-1 domain-containing protein</fullName>
    </recommendedName>
</protein>
<dbReference type="InterPro" id="IPR000073">
    <property type="entry name" value="AB_hydrolase_1"/>
</dbReference>
<feature type="signal peptide" evidence="1">
    <location>
        <begin position="1"/>
        <end position="21"/>
    </location>
</feature>
<proteinExistence type="predicted"/>
<comment type="caution">
    <text evidence="3">The sequence shown here is derived from an EMBL/GenBank/DDBJ whole genome shotgun (WGS) entry which is preliminary data.</text>
</comment>
<gene>
    <name evidence="3" type="ORF">VSDG_07932</name>
</gene>
<evidence type="ECO:0000313" key="3">
    <source>
        <dbReference type="EMBL" id="ROV91598.1"/>
    </source>
</evidence>
<dbReference type="Pfam" id="PF00561">
    <property type="entry name" value="Abhydrolase_1"/>
    <property type="match status" value="1"/>
</dbReference>
<dbReference type="InterPro" id="IPR050471">
    <property type="entry name" value="AB_hydrolase"/>
</dbReference>
<dbReference type="OrthoDB" id="190201at2759"/>
<name>A0A423VKY3_CYTCH</name>
<keyword evidence="1" id="KW-0732">Signal</keyword>
<dbReference type="SUPFAM" id="SSF53474">
    <property type="entry name" value="alpha/beta-Hydrolases"/>
    <property type="match status" value="1"/>
</dbReference>
<feature type="chain" id="PRO_5019260766" description="AB hydrolase-1 domain-containing protein" evidence="1">
    <location>
        <begin position="22"/>
        <end position="297"/>
    </location>
</feature>
<organism evidence="3 4">
    <name type="scientific">Cytospora chrysosperma</name>
    <name type="common">Cytospora canker fungus</name>
    <name type="synonym">Sphaeria chrysosperma</name>
    <dbReference type="NCBI Taxonomy" id="252740"/>
    <lineage>
        <taxon>Eukaryota</taxon>
        <taxon>Fungi</taxon>
        <taxon>Dikarya</taxon>
        <taxon>Ascomycota</taxon>
        <taxon>Pezizomycotina</taxon>
        <taxon>Sordariomycetes</taxon>
        <taxon>Sordariomycetidae</taxon>
        <taxon>Diaporthales</taxon>
        <taxon>Cytosporaceae</taxon>
        <taxon>Cytospora</taxon>
    </lineage>
</organism>
<dbReference type="AlphaFoldDB" id="A0A423VKY3"/>